<dbReference type="Pfam" id="PF13707">
    <property type="entry name" value="RloB"/>
    <property type="match status" value="1"/>
</dbReference>
<dbReference type="EMBL" id="BAABRU010000030">
    <property type="protein sequence ID" value="GAA5531042.1"/>
    <property type="molecule type" value="Genomic_DNA"/>
</dbReference>
<evidence type="ECO:0000313" key="1">
    <source>
        <dbReference type="EMBL" id="GAA5531042.1"/>
    </source>
</evidence>
<gene>
    <name evidence="1" type="ORF">Hgul01_04866</name>
</gene>
<keyword evidence="2" id="KW-1185">Reference proteome</keyword>
<protein>
    <recommendedName>
        <fullName evidence="3">RloB domain-containing protein</fullName>
    </recommendedName>
</protein>
<comment type="caution">
    <text evidence="1">The sequence shown here is derived from an EMBL/GenBank/DDBJ whole genome shotgun (WGS) entry which is preliminary data.</text>
</comment>
<dbReference type="RefSeq" id="WP_345724627.1">
    <property type="nucleotide sequence ID" value="NZ_BAABRU010000030.1"/>
</dbReference>
<organism evidence="1 2">
    <name type="scientific">Herpetosiphon gulosus</name>
    <dbReference type="NCBI Taxonomy" id="1973496"/>
    <lineage>
        <taxon>Bacteria</taxon>
        <taxon>Bacillati</taxon>
        <taxon>Chloroflexota</taxon>
        <taxon>Chloroflexia</taxon>
        <taxon>Herpetosiphonales</taxon>
        <taxon>Herpetosiphonaceae</taxon>
        <taxon>Herpetosiphon</taxon>
    </lineage>
</organism>
<evidence type="ECO:0000313" key="2">
    <source>
        <dbReference type="Proteomes" id="UP001428290"/>
    </source>
</evidence>
<evidence type="ECO:0008006" key="3">
    <source>
        <dbReference type="Google" id="ProtNLM"/>
    </source>
</evidence>
<dbReference type="InterPro" id="IPR025591">
    <property type="entry name" value="RloB"/>
</dbReference>
<name>A0ABP9X6N2_9CHLR</name>
<dbReference type="Proteomes" id="UP001428290">
    <property type="component" value="Unassembled WGS sequence"/>
</dbReference>
<accession>A0ABP9X6N2</accession>
<sequence length="198" mass="23286">MNKHARRGDYLRRPVNQRDEEAVVLIVCEGEKTEPNYFRSFRVSKKIHVLGEGDSPLNLIHKARTEQYGQQYDQVWCVFDRDDVPAGQFNTALQQAAQYGIHIAYSNQCFELWYLLHFHFYNTAMPRATYRRLLSEELGVDYRKARPDMYARLEPRQAQAIRHAKRLLALYQPPNPEKDDPSTTVFRLVEALNALERE</sequence>
<proteinExistence type="predicted"/>
<reference evidence="1 2" key="1">
    <citation type="submission" date="2024-02" db="EMBL/GenBank/DDBJ databases">
        <title>Herpetosiphon gulosus NBRC 112829.</title>
        <authorList>
            <person name="Ichikawa N."/>
            <person name="Katano-Makiyama Y."/>
            <person name="Hidaka K."/>
        </authorList>
    </citation>
    <scope>NUCLEOTIDE SEQUENCE [LARGE SCALE GENOMIC DNA]</scope>
    <source>
        <strain evidence="1 2">NBRC 112829</strain>
    </source>
</reference>